<dbReference type="Proteomes" id="UP000674270">
    <property type="component" value="Unassembled WGS sequence"/>
</dbReference>
<proteinExistence type="inferred from homology"/>
<evidence type="ECO:0000256" key="6">
    <source>
        <dbReference type="ARBA" id="ARBA00022729"/>
    </source>
</evidence>
<keyword evidence="7 9" id="KW-0472">Membrane</keyword>
<dbReference type="Gene3D" id="3.10.20.410">
    <property type="match status" value="1"/>
</dbReference>
<dbReference type="EMBL" id="JAGKLY010000008">
    <property type="protein sequence ID" value="MBQ0269874.1"/>
    <property type="molecule type" value="Genomic_DNA"/>
</dbReference>
<dbReference type="RefSeq" id="WP_210848795.1">
    <property type="nucleotide sequence ID" value="NZ_JAGKLY010000008.1"/>
</dbReference>
<evidence type="ECO:0000259" key="11">
    <source>
        <dbReference type="Pfam" id="PF13953"/>
    </source>
</evidence>
<gene>
    <name evidence="13" type="ORF">J7T18_16355</name>
</gene>
<evidence type="ECO:0000256" key="5">
    <source>
        <dbReference type="ARBA" id="ARBA00022692"/>
    </source>
</evidence>
<evidence type="ECO:0000256" key="10">
    <source>
        <dbReference type="SAM" id="SignalP"/>
    </source>
</evidence>
<dbReference type="PANTHER" id="PTHR30451:SF3">
    <property type="entry name" value="OUTER MEMBRANE USHER PROTEIN HTRE-RELATED"/>
    <property type="match status" value="1"/>
</dbReference>
<evidence type="ECO:0000256" key="8">
    <source>
        <dbReference type="ARBA" id="ARBA00023237"/>
    </source>
</evidence>
<evidence type="ECO:0000256" key="2">
    <source>
        <dbReference type="ARBA" id="ARBA00008064"/>
    </source>
</evidence>
<evidence type="ECO:0000259" key="12">
    <source>
        <dbReference type="Pfam" id="PF13954"/>
    </source>
</evidence>
<dbReference type="SUPFAM" id="SSF141729">
    <property type="entry name" value="FimD N-terminal domain-like"/>
    <property type="match status" value="1"/>
</dbReference>
<reference evidence="13" key="1">
    <citation type="submission" date="2021-03" db="EMBL/GenBank/DDBJ databases">
        <authorList>
            <person name="Stanton E."/>
        </authorList>
    </citation>
    <scope>NUCLEOTIDE SEQUENCE</scope>
    <source>
        <strain evidence="13">2020EL-00113</strain>
    </source>
</reference>
<dbReference type="Pfam" id="PF00577">
    <property type="entry name" value="Usher"/>
    <property type="match status" value="1"/>
</dbReference>
<dbReference type="Pfam" id="PF13953">
    <property type="entry name" value="PapC_C"/>
    <property type="match status" value="1"/>
</dbReference>
<dbReference type="Gene3D" id="2.60.40.2070">
    <property type="match status" value="1"/>
</dbReference>
<organism evidence="13 14">
    <name type="scientific">Providencia huaxiensis</name>
    <dbReference type="NCBI Taxonomy" id="2027290"/>
    <lineage>
        <taxon>Bacteria</taxon>
        <taxon>Pseudomonadati</taxon>
        <taxon>Pseudomonadota</taxon>
        <taxon>Gammaproteobacteria</taxon>
        <taxon>Enterobacterales</taxon>
        <taxon>Morganellaceae</taxon>
        <taxon>Providencia</taxon>
    </lineage>
</organism>
<dbReference type="InterPro" id="IPR042186">
    <property type="entry name" value="FimD_plug_dom"/>
</dbReference>
<dbReference type="Gene3D" id="2.60.40.2610">
    <property type="entry name" value="Outer membrane usher protein FimD, plug domain"/>
    <property type="match status" value="1"/>
</dbReference>
<evidence type="ECO:0000256" key="4">
    <source>
        <dbReference type="ARBA" id="ARBA00022452"/>
    </source>
</evidence>
<comment type="subcellular location">
    <subcellularLocation>
        <location evidence="1 9">Cell outer membrane</location>
        <topology evidence="1 9">Multi-pass membrane protein</topology>
    </subcellularLocation>
</comment>
<dbReference type="InterPro" id="IPR000015">
    <property type="entry name" value="Fimb_usher"/>
</dbReference>
<evidence type="ECO:0000256" key="7">
    <source>
        <dbReference type="ARBA" id="ARBA00023136"/>
    </source>
</evidence>
<dbReference type="InterPro" id="IPR025949">
    <property type="entry name" value="PapC-like_C"/>
</dbReference>
<feature type="domain" description="PapC-like C-terminal" evidence="11">
    <location>
        <begin position="758"/>
        <end position="811"/>
    </location>
</feature>
<dbReference type="GO" id="GO:0015473">
    <property type="term" value="F:fimbrial usher porin activity"/>
    <property type="evidence" value="ECO:0007669"/>
    <property type="project" value="InterPro"/>
</dbReference>
<dbReference type="InterPro" id="IPR018030">
    <property type="entry name" value="Fimbrial_membr_usher_CS"/>
</dbReference>
<evidence type="ECO:0000256" key="1">
    <source>
        <dbReference type="ARBA" id="ARBA00004571"/>
    </source>
</evidence>
<evidence type="ECO:0000313" key="14">
    <source>
        <dbReference type="Proteomes" id="UP000674270"/>
    </source>
</evidence>
<feature type="domain" description="PapC N-terminal" evidence="12">
    <location>
        <begin position="37"/>
        <end position="180"/>
    </location>
</feature>
<name>A0A8I2DBY6_9GAMM</name>
<dbReference type="PROSITE" id="PS01151">
    <property type="entry name" value="FIMBRIAL_USHER"/>
    <property type="match status" value="1"/>
</dbReference>
<feature type="signal peptide" evidence="10">
    <location>
        <begin position="1"/>
        <end position="27"/>
    </location>
</feature>
<dbReference type="Pfam" id="PF13954">
    <property type="entry name" value="PapC_N"/>
    <property type="match status" value="1"/>
</dbReference>
<evidence type="ECO:0000256" key="3">
    <source>
        <dbReference type="ARBA" id="ARBA00022448"/>
    </source>
</evidence>
<dbReference type="GO" id="GO:0009279">
    <property type="term" value="C:cell outer membrane"/>
    <property type="evidence" value="ECO:0007669"/>
    <property type="project" value="UniProtKB-SubCell"/>
</dbReference>
<accession>A0A8I2DBY6</accession>
<keyword evidence="4" id="KW-1134">Transmembrane beta strand</keyword>
<feature type="chain" id="PRO_5034934673" evidence="10">
    <location>
        <begin position="28"/>
        <end position="827"/>
    </location>
</feature>
<keyword evidence="3 9" id="KW-0813">Transport</keyword>
<dbReference type="AlphaFoldDB" id="A0A8I2DBY6"/>
<dbReference type="Gene3D" id="2.60.40.3110">
    <property type="match status" value="1"/>
</dbReference>
<sequence>MRFKKNKTIFFTLSIIPILVVTSEAHAEEQSSDEIYEFNSGFIVGSQESIDLTHFNENELREGVYSIDFYVNGYWKGRHEIQLSKRGKQNIAACYSNTLLMSLSINTAALNPTLSRSEQSCGFLKEWNNDRNIKETFDPTSLRLDLTLPQLYIIQSQAGYVPPEFWDKGIPALNTAYQANFYSNNLSDSSIERYSTMYLGINSGFSYNGWQLKHIGNAAWQEGDSFRWDSNQTYLQAPLVSMKSTMTVGQFYTEGNLFDSVSLRGVKIATDDSMYLDGVTNYTPEIRGIAQSNALVTVRQNNTVIYQTTVPPGPFNLQDVTPSGYGNDLEVTIKEADGSESSFFVPYSSLPQLLRPKFTRYQVATGKLDQNSYRHRPYIIQGTLQHGYNNYFTFYTGVNAYDDYQAYMLGTAINTQVGALAYDITSARVKTQNHRENGFKHQLTLNKLFSDTKTNFIVSGNIRSNESYYDLNESLYLIDNEKRQTTSQLRHEKKSLNYTINQELPESYGGFYFTGRIVDYWDDRDTEKQYQFNYYNHFDKLSYSVSFIRLYSDNYKNSKDDRISINLSYPLYFGDNQHISLTSNTIFNNSSFDATQLGINGSLDEDNNWVYGINSSFSNNSNNNIALNTAYRTPYSSLNASYSHGKRYRQYALGANGSMVLHADGVTFSPNTSQTMALIEAKDAQGASIVGSPGTHIDSQGYALASYMRPYRVNTIELDPKGSSEDIVFQNTLKNVVPYEGSIVKVSFGTKVEKSKVFEVKRINNQPLPFGAEIKGDSGASIGSVGQGSNIFVNDEYEGKATVVWHEGECSFLLNKQIELNRNIICE</sequence>
<comment type="similarity">
    <text evidence="2 9">Belongs to the fimbrial export usher family.</text>
</comment>
<dbReference type="InterPro" id="IPR025885">
    <property type="entry name" value="PapC_N"/>
</dbReference>
<protein>
    <submittedName>
        <fullName evidence="13">Fimbrial biogenesis outer membrane usher protein</fullName>
    </submittedName>
</protein>
<keyword evidence="5 9" id="KW-0812">Transmembrane</keyword>
<dbReference type="GO" id="GO:0009297">
    <property type="term" value="P:pilus assembly"/>
    <property type="evidence" value="ECO:0007669"/>
    <property type="project" value="InterPro"/>
</dbReference>
<keyword evidence="9" id="KW-1029">Fimbrium biogenesis</keyword>
<evidence type="ECO:0000256" key="9">
    <source>
        <dbReference type="RuleBase" id="RU003884"/>
    </source>
</evidence>
<keyword evidence="6 10" id="KW-0732">Signal</keyword>
<dbReference type="PANTHER" id="PTHR30451">
    <property type="entry name" value="OUTER MEMBRANE USHER PROTEIN"/>
    <property type="match status" value="1"/>
</dbReference>
<dbReference type="InterPro" id="IPR037224">
    <property type="entry name" value="PapC_N_sf"/>
</dbReference>
<evidence type="ECO:0000313" key="13">
    <source>
        <dbReference type="EMBL" id="MBQ0269874.1"/>
    </source>
</evidence>
<keyword evidence="8 9" id="KW-0998">Cell outer membrane</keyword>
<comment type="caution">
    <text evidence="13">The sequence shown here is derived from an EMBL/GenBank/DDBJ whole genome shotgun (WGS) entry which is preliminary data.</text>
</comment>
<dbReference type="InterPro" id="IPR043142">
    <property type="entry name" value="PapC-like_C_sf"/>
</dbReference>